<evidence type="ECO:0000313" key="3">
    <source>
        <dbReference type="EMBL" id="ELA42812.1"/>
    </source>
</evidence>
<dbReference type="SMART" id="SM01272">
    <property type="entry name" value="LsmAD"/>
    <property type="match status" value="1"/>
</dbReference>
<feature type="compositionally biased region" description="Polar residues" evidence="1">
    <location>
        <begin position="116"/>
        <end position="128"/>
    </location>
</feature>
<sequence>MVYDICLKIRDLGDIYGSFVKSTIHSIYLSNAILSKSAGVSISLFKIEKKYVITVSRMAAPSFDNFTDEQLQQVIVLKNPAYTQAAQKILESRKKSTGINDEARPSTVKTSKVESQKTASIKASGSAQQEKKEWDQFEANRKLFGVEPTFDVDEYACTIDRSAPEYTSTEAQAEKIAKELASDTSCSRKKSEVTEDMLYSTVRPTEKWDMMHSAERLPAAATEVVPVSKTAELKKQLESIDKEITQSYQDFQKEGWNAIAKLLNKKKTITNELEALSNPTAKQEMALPSKEEVPNKIKKDVESPSKQKTSTHDGNEGIQAKPQKSKERPAQGAKKHTQNEQKHQKQSQVETPAKFNSASEIIELIIKNFSSVKQQEHKHSWCDVQNLKENPYVHLKPLESFDFPASKVQEIQDFQKTSSERRFHLPKTFK</sequence>
<feature type="domain" description="LsmAD" evidence="2">
    <location>
        <begin position="144"/>
        <end position="205"/>
    </location>
</feature>
<feature type="region of interest" description="Disordered" evidence="1">
    <location>
        <begin position="95"/>
        <end position="132"/>
    </location>
</feature>
<proteinExistence type="predicted"/>
<dbReference type="STRING" id="993615.L2GR62"/>
<dbReference type="InParanoid" id="L2GR62"/>
<dbReference type="HOGENOM" id="CLU_638098_0_0_1"/>
<keyword evidence="4" id="KW-1185">Reference proteome</keyword>
<feature type="compositionally biased region" description="Basic and acidic residues" evidence="1">
    <location>
        <begin position="289"/>
        <end position="315"/>
    </location>
</feature>
<gene>
    <name evidence="3" type="ORF">VICG_00127</name>
</gene>
<evidence type="ECO:0000313" key="4">
    <source>
        <dbReference type="Proteomes" id="UP000011082"/>
    </source>
</evidence>
<dbReference type="GeneID" id="19880845"/>
<evidence type="ECO:0000259" key="2">
    <source>
        <dbReference type="SMART" id="SM01272"/>
    </source>
</evidence>
<dbReference type="Pfam" id="PF06741">
    <property type="entry name" value="LsmAD"/>
    <property type="match status" value="1"/>
</dbReference>
<dbReference type="EMBL" id="JH370130">
    <property type="protein sequence ID" value="ELA42812.1"/>
    <property type="molecule type" value="Genomic_DNA"/>
</dbReference>
<accession>L2GR62</accession>
<dbReference type="RefSeq" id="XP_007603580.1">
    <property type="nucleotide sequence ID" value="XM_007603518.1"/>
</dbReference>
<protein>
    <recommendedName>
        <fullName evidence="2">LsmAD domain-containing protein</fullName>
    </recommendedName>
</protein>
<dbReference type="OrthoDB" id="2275718at2759"/>
<dbReference type="Proteomes" id="UP000011082">
    <property type="component" value="Unassembled WGS sequence"/>
</dbReference>
<organism evidence="3 4">
    <name type="scientific">Vittaforma corneae (strain ATCC 50505)</name>
    <name type="common">Microsporidian parasite</name>
    <name type="synonym">Nosema corneum</name>
    <dbReference type="NCBI Taxonomy" id="993615"/>
    <lineage>
        <taxon>Eukaryota</taxon>
        <taxon>Fungi</taxon>
        <taxon>Fungi incertae sedis</taxon>
        <taxon>Microsporidia</taxon>
        <taxon>Nosematidae</taxon>
        <taxon>Vittaforma</taxon>
    </lineage>
</organism>
<dbReference type="VEuPathDB" id="MicrosporidiaDB:VICG_00127"/>
<dbReference type="AlphaFoldDB" id="L2GR62"/>
<feature type="region of interest" description="Disordered" evidence="1">
    <location>
        <begin position="280"/>
        <end position="354"/>
    </location>
</feature>
<name>L2GR62_VITCO</name>
<dbReference type="InterPro" id="IPR009604">
    <property type="entry name" value="LsmAD_domain"/>
</dbReference>
<evidence type="ECO:0000256" key="1">
    <source>
        <dbReference type="SAM" id="MobiDB-lite"/>
    </source>
</evidence>
<reference evidence="4" key="1">
    <citation type="submission" date="2011-05" db="EMBL/GenBank/DDBJ databases">
        <title>The genome sequence of Vittaforma corneae strain ATCC 50505.</title>
        <authorList>
            <consortium name="The Broad Institute Genome Sequencing Platform"/>
            <person name="Cuomo C."/>
            <person name="Didier E."/>
            <person name="Bowers L."/>
            <person name="Young S.K."/>
            <person name="Zeng Q."/>
            <person name="Gargeya S."/>
            <person name="Fitzgerald M."/>
            <person name="Haas B."/>
            <person name="Abouelleil A."/>
            <person name="Alvarado L."/>
            <person name="Arachchi H.M."/>
            <person name="Berlin A."/>
            <person name="Chapman S.B."/>
            <person name="Gearin G."/>
            <person name="Goldberg J."/>
            <person name="Griggs A."/>
            <person name="Gujja S."/>
            <person name="Hansen M."/>
            <person name="Heiman D."/>
            <person name="Howarth C."/>
            <person name="Larimer J."/>
            <person name="Lui A."/>
            <person name="MacDonald P.J.P."/>
            <person name="McCowen C."/>
            <person name="Montmayeur A."/>
            <person name="Murphy C."/>
            <person name="Neiman D."/>
            <person name="Pearson M."/>
            <person name="Priest M."/>
            <person name="Roberts A."/>
            <person name="Saif S."/>
            <person name="Shea T."/>
            <person name="Sisk P."/>
            <person name="Stolte C."/>
            <person name="Sykes S."/>
            <person name="Wortman J."/>
            <person name="Nusbaum C."/>
            <person name="Birren B."/>
        </authorList>
    </citation>
    <scope>NUCLEOTIDE SEQUENCE [LARGE SCALE GENOMIC DNA]</scope>
    <source>
        <strain evidence="4">ATCC 50505</strain>
    </source>
</reference>